<dbReference type="Proteomes" id="UP000622890">
    <property type="component" value="Unassembled WGS sequence"/>
</dbReference>
<gene>
    <name evidence="2" type="ORF">JJB74_21155</name>
</gene>
<feature type="chain" id="PRO_5036791735" evidence="1">
    <location>
        <begin position="22"/>
        <end position="294"/>
    </location>
</feature>
<feature type="signal peptide" evidence="1">
    <location>
        <begin position="1"/>
        <end position="21"/>
    </location>
</feature>
<keyword evidence="1" id="KW-0732">Signal</keyword>
<proteinExistence type="predicted"/>
<protein>
    <submittedName>
        <fullName evidence="2">Uncharacterized protein</fullName>
    </submittedName>
</protein>
<sequence>MHVKSLAVSFALLAVAASAFAEDEAPANPLTAHIDLVSRYYLRGNTTTYGNFKPGPGNAGADAPEADKPVLQWGADYVHPSGFYAGYFGSQINYSYKRLGQSYDDRSIVTGFQDDKSIENDIYGGYNGKFGDFGYTLGLTGYVYINGKYANALETKLGVSYGDFGLTAQTLLNDVVWGNKGDTYFALNYTHALPYKINFTGSLGYYLYKKEGKFLGTTDTGSGASCGAGAAFNINGCYAGNGPIASGFRHLIVGFTQPVFDTGLTWGLQYILGGKNRFDVKQDNRVLASISYGF</sequence>
<comment type="caution">
    <text evidence="2">The sequence shown here is derived from an EMBL/GenBank/DDBJ whole genome shotgun (WGS) entry which is preliminary data.</text>
</comment>
<keyword evidence="3" id="KW-1185">Reference proteome</keyword>
<dbReference type="EMBL" id="JAEPBG010000010">
    <property type="protein sequence ID" value="MBK4737137.1"/>
    <property type="molecule type" value="Genomic_DNA"/>
</dbReference>
<organism evidence="2 3">
    <name type="scientific">Noviherbaspirillum pedocola</name>
    <dbReference type="NCBI Taxonomy" id="2801341"/>
    <lineage>
        <taxon>Bacteria</taxon>
        <taxon>Pseudomonadati</taxon>
        <taxon>Pseudomonadota</taxon>
        <taxon>Betaproteobacteria</taxon>
        <taxon>Burkholderiales</taxon>
        <taxon>Oxalobacteraceae</taxon>
        <taxon>Noviherbaspirillum</taxon>
    </lineage>
</organism>
<dbReference type="Pfam" id="PF09694">
    <property type="entry name" value="Gcw_chp"/>
    <property type="match status" value="1"/>
</dbReference>
<dbReference type="RefSeq" id="WP_200595183.1">
    <property type="nucleotide sequence ID" value="NZ_JAEPBG010000010.1"/>
</dbReference>
<evidence type="ECO:0000256" key="1">
    <source>
        <dbReference type="SAM" id="SignalP"/>
    </source>
</evidence>
<dbReference type="InterPro" id="IPR010239">
    <property type="entry name" value="CHP02001"/>
</dbReference>
<evidence type="ECO:0000313" key="3">
    <source>
        <dbReference type="Proteomes" id="UP000622890"/>
    </source>
</evidence>
<evidence type="ECO:0000313" key="2">
    <source>
        <dbReference type="EMBL" id="MBK4737137.1"/>
    </source>
</evidence>
<name>A0A934SWN6_9BURK</name>
<accession>A0A934SWN6</accession>
<dbReference type="NCBIfam" id="TIGR02001">
    <property type="entry name" value="gcw_chp"/>
    <property type="match status" value="1"/>
</dbReference>
<reference evidence="2" key="1">
    <citation type="submission" date="2021-01" db="EMBL/GenBank/DDBJ databases">
        <title>Genome sequence of strain Noviherbaspirillum sp. DKR-6.</title>
        <authorList>
            <person name="Chaudhary D.K."/>
        </authorList>
    </citation>
    <scope>NUCLEOTIDE SEQUENCE</scope>
    <source>
        <strain evidence="2">DKR-6</strain>
    </source>
</reference>
<dbReference type="AlphaFoldDB" id="A0A934SWN6"/>